<keyword evidence="4" id="KW-1185">Reference proteome</keyword>
<reference evidence="3 4" key="1">
    <citation type="journal article" date="2012" name="New Phytol.">
        <title>Insight into trade-off between wood decay and parasitism from the genome of a fungal forest pathogen.</title>
        <authorList>
            <person name="Olson A."/>
            <person name="Aerts A."/>
            <person name="Asiegbu F."/>
            <person name="Belbahri L."/>
            <person name="Bouzid O."/>
            <person name="Broberg A."/>
            <person name="Canback B."/>
            <person name="Coutinho P.M."/>
            <person name="Cullen D."/>
            <person name="Dalman K."/>
            <person name="Deflorio G."/>
            <person name="van Diepen L.T."/>
            <person name="Dunand C."/>
            <person name="Duplessis S."/>
            <person name="Durling M."/>
            <person name="Gonthier P."/>
            <person name="Grimwood J."/>
            <person name="Fossdal C.G."/>
            <person name="Hansson D."/>
            <person name="Henrissat B."/>
            <person name="Hietala A."/>
            <person name="Himmelstrand K."/>
            <person name="Hoffmeister D."/>
            <person name="Hogberg N."/>
            <person name="James T.Y."/>
            <person name="Karlsson M."/>
            <person name="Kohler A."/>
            <person name="Kues U."/>
            <person name="Lee Y.H."/>
            <person name="Lin Y.C."/>
            <person name="Lind M."/>
            <person name="Lindquist E."/>
            <person name="Lombard V."/>
            <person name="Lucas S."/>
            <person name="Lunden K."/>
            <person name="Morin E."/>
            <person name="Murat C."/>
            <person name="Park J."/>
            <person name="Raffaello T."/>
            <person name="Rouze P."/>
            <person name="Salamov A."/>
            <person name="Schmutz J."/>
            <person name="Solheim H."/>
            <person name="Stahlberg J."/>
            <person name="Velez H."/>
            <person name="de Vries R.P."/>
            <person name="Wiebenga A."/>
            <person name="Woodward S."/>
            <person name="Yakovlev I."/>
            <person name="Garbelotto M."/>
            <person name="Martin F."/>
            <person name="Grigoriev I.V."/>
            <person name="Stenlid J."/>
        </authorList>
    </citation>
    <scope>NUCLEOTIDE SEQUENCE [LARGE SCALE GENOMIC DNA]</scope>
    <source>
        <strain evidence="3 4">TC 32-1</strain>
    </source>
</reference>
<proteinExistence type="predicted"/>
<keyword evidence="1" id="KW-0812">Transmembrane</keyword>
<gene>
    <name evidence="3" type="ORF">HETIRDRAFT_442605</name>
</gene>
<dbReference type="InParanoid" id="W4JQ06"/>
<keyword evidence="1" id="KW-1133">Transmembrane helix</keyword>
<accession>W4JQ06</accession>
<dbReference type="AlphaFoldDB" id="W4JQ06"/>
<dbReference type="RefSeq" id="XP_009552954.1">
    <property type="nucleotide sequence ID" value="XM_009554659.1"/>
</dbReference>
<organism evidence="3 4">
    <name type="scientific">Heterobasidion irregulare (strain TC 32-1)</name>
    <dbReference type="NCBI Taxonomy" id="747525"/>
    <lineage>
        <taxon>Eukaryota</taxon>
        <taxon>Fungi</taxon>
        <taxon>Dikarya</taxon>
        <taxon>Basidiomycota</taxon>
        <taxon>Agaricomycotina</taxon>
        <taxon>Agaricomycetes</taxon>
        <taxon>Russulales</taxon>
        <taxon>Bondarzewiaceae</taxon>
        <taxon>Heterobasidion</taxon>
        <taxon>Heterobasidion annosum species complex</taxon>
    </lineage>
</organism>
<feature type="signal peptide" evidence="2">
    <location>
        <begin position="1"/>
        <end position="23"/>
    </location>
</feature>
<evidence type="ECO:0000256" key="2">
    <source>
        <dbReference type="SAM" id="SignalP"/>
    </source>
</evidence>
<dbReference type="EMBL" id="KI925466">
    <property type="protein sequence ID" value="ETW75554.1"/>
    <property type="molecule type" value="Genomic_DNA"/>
</dbReference>
<sequence length="210" mass="20836">MFSFTKITSFAVLALGTFASVSALPTVKDVAPAVVAAPVVVPKTVIQERDGNTVATIFASLNVQLEPVLSGLSGAKDAATVQSGVTEVTSLIQSATTSLSGLVGQPQAQVLVKLDGSGLLSVGDVAGLVGGLLNTVFGVLGPLTTGSGAVGTLGLLTPLLSVVETLLSVVVTLLGTTVSSLLSSLLPLILGLVPQILSLVLSLLLGLLGL</sequence>
<feature type="chain" id="PRO_5004843818" evidence="2">
    <location>
        <begin position="24"/>
        <end position="210"/>
    </location>
</feature>
<evidence type="ECO:0000256" key="1">
    <source>
        <dbReference type="SAM" id="Phobius"/>
    </source>
</evidence>
<evidence type="ECO:0000313" key="4">
    <source>
        <dbReference type="Proteomes" id="UP000030671"/>
    </source>
</evidence>
<protein>
    <submittedName>
        <fullName evidence="3">Uncharacterized protein</fullName>
    </submittedName>
</protein>
<dbReference type="HOGENOM" id="CLU_1294565_0_0_1"/>
<dbReference type="GeneID" id="20675465"/>
<feature type="transmembrane region" description="Helical" evidence="1">
    <location>
        <begin position="153"/>
        <end position="174"/>
    </location>
</feature>
<name>W4JQ06_HETIT</name>
<keyword evidence="1" id="KW-0472">Membrane</keyword>
<dbReference type="Proteomes" id="UP000030671">
    <property type="component" value="Unassembled WGS sequence"/>
</dbReference>
<evidence type="ECO:0000313" key="3">
    <source>
        <dbReference type="EMBL" id="ETW75554.1"/>
    </source>
</evidence>
<feature type="transmembrane region" description="Helical" evidence="1">
    <location>
        <begin position="119"/>
        <end position="141"/>
    </location>
</feature>
<dbReference type="KEGG" id="hir:HETIRDRAFT_442605"/>
<keyword evidence="2" id="KW-0732">Signal</keyword>
<feature type="transmembrane region" description="Helical" evidence="1">
    <location>
        <begin position="186"/>
        <end position="208"/>
    </location>
</feature>